<dbReference type="EMBL" id="UGNW01000002">
    <property type="protein sequence ID" value="STX60940.1"/>
    <property type="molecule type" value="Genomic_DNA"/>
</dbReference>
<dbReference type="Proteomes" id="UP000054735">
    <property type="component" value="Unassembled WGS sequence"/>
</dbReference>
<evidence type="ECO:0000313" key="2">
    <source>
        <dbReference type="EMBL" id="STX60940.1"/>
    </source>
</evidence>
<sequence>MKGKDVISLRISEHEKDYLQNIAKNFDLQKRGSDALSYSKAIKILLDFCLHNDIYPMKRTENPLQEMRKMLEQIHASIPHLMYHNHLQSLLLSSKFNDDSLNQIKQKTVDYLNGNFSGFQNISYKEVRFKMNGIGLKTVPIEQGESLWK</sequence>
<dbReference type="AlphaFoldDB" id="A0A378JSH3"/>
<evidence type="ECO:0000313" key="3">
    <source>
        <dbReference type="Proteomes" id="UP000054735"/>
    </source>
</evidence>
<dbReference type="OrthoDB" id="5636564at2"/>
<accession>A0A378JSH3</accession>
<evidence type="ECO:0000313" key="1">
    <source>
        <dbReference type="EMBL" id="KTC69788.1"/>
    </source>
</evidence>
<protein>
    <submittedName>
        <fullName evidence="2">Uncharacterized protein</fullName>
    </submittedName>
</protein>
<reference evidence="1 3" key="1">
    <citation type="submission" date="2015-11" db="EMBL/GenBank/DDBJ databases">
        <title>Genomic analysis of 38 Legionella species identifies large and diverse effector repertoires.</title>
        <authorList>
            <person name="Burstein D."/>
            <person name="Amaro F."/>
            <person name="Zusman T."/>
            <person name="Lifshitz Z."/>
            <person name="Cohen O."/>
            <person name="Gilbert J.A."/>
            <person name="Pupko T."/>
            <person name="Shuman H.A."/>
            <person name="Segal G."/>
        </authorList>
    </citation>
    <scope>NUCLEOTIDE SEQUENCE [LARGE SCALE GENOMIC DNA]</scope>
    <source>
        <strain evidence="1 3">CDC#1407-AL-14</strain>
    </source>
</reference>
<reference evidence="2 4" key="2">
    <citation type="submission" date="2018-06" db="EMBL/GenBank/DDBJ databases">
        <authorList>
            <consortium name="Pathogen Informatics"/>
            <person name="Doyle S."/>
        </authorList>
    </citation>
    <scope>NUCLEOTIDE SEQUENCE [LARGE SCALE GENOMIC DNA]</scope>
    <source>
        <strain evidence="2 4">NCTC12437</strain>
    </source>
</reference>
<dbReference type="Proteomes" id="UP000255066">
    <property type="component" value="Unassembled WGS sequence"/>
</dbReference>
<proteinExistence type="predicted"/>
<evidence type="ECO:0000313" key="4">
    <source>
        <dbReference type="Proteomes" id="UP000255066"/>
    </source>
</evidence>
<organism evidence="2 4">
    <name type="scientific">Legionella birminghamensis</name>
    <dbReference type="NCBI Taxonomy" id="28083"/>
    <lineage>
        <taxon>Bacteria</taxon>
        <taxon>Pseudomonadati</taxon>
        <taxon>Pseudomonadota</taxon>
        <taxon>Gammaproteobacteria</taxon>
        <taxon>Legionellales</taxon>
        <taxon>Legionellaceae</taxon>
        <taxon>Legionella</taxon>
    </lineage>
</organism>
<gene>
    <name evidence="1" type="ORF">Lbir_1928</name>
    <name evidence="2" type="ORF">NCTC12437_03232</name>
</gene>
<name>A0A378JSH3_9GAMM</name>
<keyword evidence="3" id="KW-1185">Reference proteome</keyword>
<dbReference type="EMBL" id="LNXT01000035">
    <property type="protein sequence ID" value="KTC69788.1"/>
    <property type="molecule type" value="Genomic_DNA"/>
</dbReference>
<dbReference type="RefSeq" id="WP_058523951.1">
    <property type="nucleotide sequence ID" value="NZ_CAAAHV010000035.1"/>
</dbReference>